<accession>A0A7S3DKV2</accession>
<dbReference type="AlphaFoldDB" id="A0A7S3DKV2"/>
<organism evidence="2">
    <name type="scientific">Palpitomonas bilix</name>
    <dbReference type="NCBI Taxonomy" id="652834"/>
    <lineage>
        <taxon>Eukaryota</taxon>
        <taxon>Eukaryota incertae sedis</taxon>
    </lineage>
</organism>
<feature type="compositionally biased region" description="Polar residues" evidence="1">
    <location>
        <begin position="503"/>
        <end position="513"/>
    </location>
</feature>
<dbReference type="EMBL" id="HBIB01036171">
    <property type="protein sequence ID" value="CAE0261177.1"/>
    <property type="molecule type" value="Transcribed_RNA"/>
</dbReference>
<feature type="compositionally biased region" description="Basic and acidic residues" evidence="1">
    <location>
        <begin position="492"/>
        <end position="502"/>
    </location>
</feature>
<evidence type="ECO:0000313" key="2">
    <source>
        <dbReference type="EMBL" id="CAE0261177.1"/>
    </source>
</evidence>
<sequence length="996" mass="115853">MMLMLLSRHECKQKGRNSFFFPLPVSFFLFHVSRFTKRKKKRKEEMDSSLLQAQSELLRQLDHVHPQQMLGTWKPPEQVTEKPVVNGIHSSYPDQTMLRSNDGTFQRWYDVMSHSHLPEEIKTNQRNLLFNNKRFALQMMSMRGYVPPYLVAERDDERDHKEMVPADLERLGGCFACYGQENDVMVKLGPREKTFLFIERPGNWLTRRVELNEPACNVWWMTEHKSEGERDADARILVQTHRGLHVLGVLNRQMSPRKATEKRPTGWNECCSPSKEGAPLSLIKSFRLIHRDGKSIEGEEYDEAKKCGVYHVSSFSFASVQRQFPSQPEEEEPAAHQEWFVSPVNSSKTKLFLQPPRSNQLVYLECGTQGDCPCVLRGVCSLQMKGVTSFVEDPSCREGEMGALAFHKAGFLLAWRHDRRTQEFSSPALMSHPMVLPPHEDPACPRGDDGLRLLHMRQNERGEGTYYFTRGDEQHTHLWRSVRSFPAPGTDGNEKGSPKDAEGSNNGFWSANGSKRRKLAHLSSVREEEQRRNRAVQKIRYLWENHRSLDRIKNDPFLLPELLVNAMSWETLWHKFPSPYTRKVAGPYRQLLRVEPVGLSERFLQLKCTYRGNSSEFEKTPYFPLDVHTWEECCVRLLQKVRSAEAILKEPLSEDTGLFFAAWRHLFGNPEVGKQLMEWVREVGPPPQERFDQNLSEERPCDPATFVQEAVWKPESFRLCMCLHVYLSERFYSSTRYRPDPLRWEGLESFHPSVWKMVWGEPAYAHLRRFYEEGERTVFGPLLALSDIAANVKSEKRYQDETSECKMSENEEWLHRHKSSLTKVFRTVVKTKAECWTRMSMLLDQEQKVVDACVPDSVRDLCSEMDERILEYLYQADHVQWKKDFSTHWHKGLCNATWIFQGGECPTRSLAEMYGVDREKTNGFHDSFPSTAPGTKVQRLHDWKQGRLGTGMFLDEWYAYFVETLPEECLVHCGHMGLLFRTFTFLRLTGGGTVLF</sequence>
<feature type="region of interest" description="Disordered" evidence="1">
    <location>
        <begin position="483"/>
        <end position="515"/>
    </location>
</feature>
<reference evidence="2" key="1">
    <citation type="submission" date="2021-01" db="EMBL/GenBank/DDBJ databases">
        <authorList>
            <person name="Corre E."/>
            <person name="Pelletier E."/>
            <person name="Niang G."/>
            <person name="Scheremetjew M."/>
            <person name="Finn R."/>
            <person name="Kale V."/>
            <person name="Holt S."/>
            <person name="Cochrane G."/>
            <person name="Meng A."/>
            <person name="Brown T."/>
            <person name="Cohen L."/>
        </authorList>
    </citation>
    <scope>NUCLEOTIDE SEQUENCE</scope>
    <source>
        <strain evidence="2">NIES-2562</strain>
    </source>
</reference>
<name>A0A7S3DKV2_9EUKA</name>
<proteinExistence type="predicted"/>
<protein>
    <submittedName>
        <fullName evidence="2">Uncharacterized protein</fullName>
    </submittedName>
</protein>
<gene>
    <name evidence="2" type="ORF">PBIL07802_LOCUS23467</name>
</gene>
<evidence type="ECO:0000256" key="1">
    <source>
        <dbReference type="SAM" id="MobiDB-lite"/>
    </source>
</evidence>